<dbReference type="InterPro" id="IPR010161">
    <property type="entry name" value="Peptidase_M20B"/>
</dbReference>
<dbReference type="Pfam" id="PF01546">
    <property type="entry name" value="Peptidase_M20"/>
    <property type="match status" value="1"/>
</dbReference>
<evidence type="ECO:0000256" key="8">
    <source>
        <dbReference type="ARBA" id="ARBA00022801"/>
    </source>
</evidence>
<keyword evidence="5 11" id="KW-0963">Cytoplasm</keyword>
<feature type="active site" evidence="11 12">
    <location>
        <position position="80"/>
    </location>
</feature>
<dbReference type="GO" id="GO:0043171">
    <property type="term" value="P:peptide catabolic process"/>
    <property type="evidence" value="ECO:0007669"/>
    <property type="project" value="UniProtKB-UniRule"/>
</dbReference>
<gene>
    <name evidence="11 16" type="primary">pepT</name>
    <name evidence="16" type="ORF">CWO07_21730</name>
</gene>
<feature type="binding site" evidence="11 13">
    <location>
        <position position="140"/>
    </location>
    <ligand>
        <name>Zn(2+)</name>
        <dbReference type="ChEBI" id="CHEBI:29105"/>
        <label>2</label>
    </ligand>
</feature>
<protein>
    <recommendedName>
        <fullName evidence="11">Peptidase T</fullName>
        <ecNumber evidence="11">3.4.11.4</ecNumber>
    </recommendedName>
    <alternativeName>
        <fullName evidence="11">Aminotripeptidase</fullName>
        <shortName evidence="11">Tripeptidase</shortName>
    </alternativeName>
    <alternativeName>
        <fullName evidence="11">Tripeptide aminopeptidase</fullName>
    </alternativeName>
</protein>
<feature type="binding site" evidence="11 13">
    <location>
        <position position="379"/>
    </location>
    <ligand>
        <name>Zn(2+)</name>
        <dbReference type="ChEBI" id="CHEBI:29105"/>
        <label>2</label>
    </ligand>
</feature>
<dbReference type="RefSeq" id="WP_108188248.1">
    <property type="nucleotide sequence ID" value="NZ_PIFK01000059.1"/>
</dbReference>
<dbReference type="SUPFAM" id="SSF53187">
    <property type="entry name" value="Zn-dependent exopeptidases"/>
    <property type="match status" value="1"/>
</dbReference>
<comment type="similarity">
    <text evidence="3 11">Belongs to the peptidase M20B family.</text>
</comment>
<dbReference type="NCBIfam" id="NF009920">
    <property type="entry name" value="PRK13381.1"/>
    <property type="match status" value="1"/>
</dbReference>
<evidence type="ECO:0000313" key="17">
    <source>
        <dbReference type="Proteomes" id="UP000244197"/>
    </source>
</evidence>
<evidence type="ECO:0000256" key="2">
    <source>
        <dbReference type="ARBA" id="ARBA00004496"/>
    </source>
</evidence>
<dbReference type="Gene3D" id="3.30.70.360">
    <property type="match status" value="1"/>
</dbReference>
<dbReference type="GO" id="GO:0008270">
    <property type="term" value="F:zinc ion binding"/>
    <property type="evidence" value="ECO:0007669"/>
    <property type="project" value="UniProtKB-UniRule"/>
</dbReference>
<evidence type="ECO:0000256" key="14">
    <source>
        <dbReference type="SAM" id="Coils"/>
    </source>
</evidence>
<feature type="domain" description="Peptidase M20 dimerisation" evidence="15">
    <location>
        <begin position="207"/>
        <end position="308"/>
    </location>
</feature>
<dbReference type="AlphaFoldDB" id="A0A2T5EQ54"/>
<keyword evidence="10 11" id="KW-0482">Metalloprotease</keyword>
<dbReference type="SUPFAM" id="SSF55031">
    <property type="entry name" value="Bacterial exopeptidase dimerisation domain"/>
    <property type="match status" value="1"/>
</dbReference>
<dbReference type="GO" id="GO:0006508">
    <property type="term" value="P:proteolysis"/>
    <property type="evidence" value="ECO:0007669"/>
    <property type="project" value="UniProtKB-UniRule"/>
</dbReference>
<dbReference type="PANTHER" id="PTHR42994:SF1">
    <property type="entry name" value="PEPTIDASE T"/>
    <property type="match status" value="1"/>
</dbReference>
<dbReference type="EMBL" id="PIFK01000059">
    <property type="protein sequence ID" value="PTP25077.1"/>
    <property type="molecule type" value="Genomic_DNA"/>
</dbReference>
<feature type="coiled-coil region" evidence="14">
    <location>
        <begin position="285"/>
        <end position="312"/>
    </location>
</feature>
<reference evidence="16 17" key="1">
    <citation type="submission" date="2017-11" db="EMBL/GenBank/DDBJ databases">
        <title>Population delineation of vibrios coincides with oyster pathogenicity.</title>
        <authorList>
            <person name="Bruto M."/>
            <person name="Labreuche Y."/>
            <person name="James A."/>
            <person name="Piel D."/>
            <person name="Chenivesse S."/>
            <person name="Petton B."/>
            <person name="Polz M.F."/>
            <person name="Le Roux F."/>
        </authorList>
    </citation>
    <scope>NUCLEOTIDE SEQUENCE [LARGE SCALE GENOMIC DNA]</scope>
    <source>
        <strain evidence="16 17">FF_144</strain>
    </source>
</reference>
<comment type="function">
    <text evidence="11">Cleaves the N-terminal amino acid of tripeptides.</text>
</comment>
<evidence type="ECO:0000256" key="7">
    <source>
        <dbReference type="ARBA" id="ARBA00022723"/>
    </source>
</evidence>
<keyword evidence="4 11" id="KW-0031">Aminopeptidase</keyword>
<dbReference type="HAMAP" id="MF_00550">
    <property type="entry name" value="Aminopeptidase_M20"/>
    <property type="match status" value="1"/>
</dbReference>
<dbReference type="InterPro" id="IPR002933">
    <property type="entry name" value="Peptidase_M20"/>
</dbReference>
<feature type="binding site" evidence="11 13">
    <location>
        <position position="78"/>
    </location>
    <ligand>
        <name>Zn(2+)</name>
        <dbReference type="ChEBI" id="CHEBI:29105"/>
        <label>1</label>
    </ligand>
</feature>
<evidence type="ECO:0000256" key="3">
    <source>
        <dbReference type="ARBA" id="ARBA00009692"/>
    </source>
</evidence>
<keyword evidence="14" id="KW-0175">Coiled coil</keyword>
<dbReference type="CDD" id="cd03892">
    <property type="entry name" value="M20_peptT"/>
    <property type="match status" value="1"/>
</dbReference>
<dbReference type="PROSITE" id="PS00758">
    <property type="entry name" value="ARGE_DAPE_CPG2_1"/>
    <property type="match status" value="1"/>
</dbReference>
<evidence type="ECO:0000256" key="5">
    <source>
        <dbReference type="ARBA" id="ARBA00022490"/>
    </source>
</evidence>
<dbReference type="PIRSF" id="PIRSF037215">
    <property type="entry name" value="Peptidase_M20B"/>
    <property type="match status" value="1"/>
</dbReference>
<keyword evidence="9 11" id="KW-0862">Zinc</keyword>
<evidence type="ECO:0000256" key="10">
    <source>
        <dbReference type="ARBA" id="ARBA00023049"/>
    </source>
</evidence>
<dbReference type="InterPro" id="IPR001261">
    <property type="entry name" value="ArgE/DapE_CS"/>
</dbReference>
<dbReference type="Gene3D" id="3.40.630.10">
    <property type="entry name" value="Zn peptidases"/>
    <property type="match status" value="1"/>
</dbReference>
<keyword evidence="8 11" id="KW-0378">Hydrolase</keyword>
<keyword evidence="7 11" id="KW-0479">Metal-binding</keyword>
<dbReference type="Pfam" id="PF07687">
    <property type="entry name" value="M20_dimer"/>
    <property type="match status" value="1"/>
</dbReference>
<dbReference type="InterPro" id="IPR011650">
    <property type="entry name" value="Peptidase_M20_dimer"/>
</dbReference>
<keyword evidence="6 11" id="KW-0645">Protease</keyword>
<evidence type="ECO:0000256" key="6">
    <source>
        <dbReference type="ARBA" id="ARBA00022670"/>
    </source>
</evidence>
<evidence type="ECO:0000256" key="4">
    <source>
        <dbReference type="ARBA" id="ARBA00022438"/>
    </source>
</evidence>
<feature type="binding site" evidence="11 13">
    <location>
        <position position="140"/>
    </location>
    <ligand>
        <name>Zn(2+)</name>
        <dbReference type="ChEBI" id="CHEBI:29105"/>
        <label>1</label>
    </ligand>
</feature>
<evidence type="ECO:0000259" key="15">
    <source>
        <dbReference type="Pfam" id="PF07687"/>
    </source>
</evidence>
<dbReference type="EC" id="3.4.11.4" evidence="11"/>
<dbReference type="InterPro" id="IPR036264">
    <property type="entry name" value="Bact_exopeptidase_dim_dom"/>
</dbReference>
<evidence type="ECO:0000256" key="11">
    <source>
        <dbReference type="HAMAP-Rule" id="MF_00550"/>
    </source>
</evidence>
<dbReference type="GO" id="GO:0045148">
    <property type="term" value="F:tripeptide aminopeptidase activity"/>
    <property type="evidence" value="ECO:0007669"/>
    <property type="project" value="UniProtKB-UniRule"/>
</dbReference>
<evidence type="ECO:0000256" key="1">
    <source>
        <dbReference type="ARBA" id="ARBA00000870"/>
    </source>
</evidence>
<dbReference type="GO" id="GO:0005829">
    <property type="term" value="C:cytosol"/>
    <property type="evidence" value="ECO:0007669"/>
    <property type="project" value="TreeGrafter"/>
</dbReference>
<feature type="binding site" evidence="11 13">
    <location>
        <position position="197"/>
    </location>
    <ligand>
        <name>Zn(2+)</name>
        <dbReference type="ChEBI" id="CHEBI:29105"/>
        <label>1</label>
    </ligand>
</feature>
<feature type="active site" description="Proton acceptor" evidence="11 12">
    <location>
        <position position="174"/>
    </location>
</feature>
<proteinExistence type="inferred from homology"/>
<comment type="catalytic activity">
    <reaction evidence="1 11">
        <text>Release of the N-terminal residue from a tripeptide.</text>
        <dbReference type="EC" id="3.4.11.4"/>
    </reaction>
</comment>
<dbReference type="FunFam" id="3.30.70.360:FF:000002">
    <property type="entry name" value="Peptidase T"/>
    <property type="match status" value="1"/>
</dbReference>
<comment type="cofactor">
    <cofactor evidence="11 13">
        <name>Zn(2+)</name>
        <dbReference type="ChEBI" id="CHEBI:29105"/>
    </cofactor>
    <text evidence="11 13">Binds 2 Zn(2+) ions per subunit.</text>
</comment>
<evidence type="ECO:0000256" key="12">
    <source>
        <dbReference type="PIRSR" id="PIRSR037215-1"/>
    </source>
</evidence>
<comment type="caution">
    <text evidence="16">The sequence shown here is derived from an EMBL/GenBank/DDBJ whole genome shotgun (WGS) entry which is preliminary data.</text>
</comment>
<feature type="binding site" evidence="11 13">
    <location>
        <position position="175"/>
    </location>
    <ligand>
        <name>Zn(2+)</name>
        <dbReference type="ChEBI" id="CHEBI:29105"/>
        <label>2</label>
    </ligand>
</feature>
<dbReference type="NCBIfam" id="TIGR01882">
    <property type="entry name" value="peptidase-T"/>
    <property type="match status" value="1"/>
</dbReference>
<name>A0A2T5EQ54_VIBSP</name>
<evidence type="ECO:0000256" key="9">
    <source>
        <dbReference type="ARBA" id="ARBA00022833"/>
    </source>
</evidence>
<dbReference type="Proteomes" id="UP000244197">
    <property type="component" value="Unassembled WGS sequence"/>
</dbReference>
<evidence type="ECO:0000313" key="16">
    <source>
        <dbReference type="EMBL" id="PTP25077.1"/>
    </source>
</evidence>
<dbReference type="PANTHER" id="PTHR42994">
    <property type="entry name" value="PEPTIDASE T"/>
    <property type="match status" value="1"/>
</dbReference>
<dbReference type="NCBIfam" id="NF003976">
    <property type="entry name" value="PRK05469.1"/>
    <property type="match status" value="1"/>
</dbReference>
<organism evidence="16 17">
    <name type="scientific">Vibrio splendidus</name>
    <dbReference type="NCBI Taxonomy" id="29497"/>
    <lineage>
        <taxon>Bacteria</taxon>
        <taxon>Pseudomonadati</taxon>
        <taxon>Pseudomonadota</taxon>
        <taxon>Gammaproteobacteria</taxon>
        <taxon>Vibrionales</taxon>
        <taxon>Vibrionaceae</taxon>
        <taxon>Vibrio</taxon>
    </lineage>
</organism>
<comment type="subcellular location">
    <subcellularLocation>
        <location evidence="2 11">Cytoplasm</location>
    </subcellularLocation>
</comment>
<evidence type="ECO:0000256" key="13">
    <source>
        <dbReference type="PIRSR" id="PIRSR037215-2"/>
    </source>
</evidence>
<dbReference type="PROSITE" id="PS00759">
    <property type="entry name" value="ARGE_DAPE_CPG2_2"/>
    <property type="match status" value="1"/>
</dbReference>
<accession>A0A2T5EQ54</accession>
<sequence length="410" mass="45039">MEKLVERFLNYVTFDTKSDPSNQQCPSSPGQITFAEALKSELIALELTDVSLDENGYLMAKLPSSVDYDVPAIGFVAHMDTAPDASGANVKPQLIKDYQGGTIELGASGECLNPSQYPDLDTLHGHDLITTDGTTLLGADNKAGITEIISAIAYLKANPEIKHGDICIGFTPDEEIGRGANLFDVKKFGAEWAYTIDGGPVGELEFENFNATSADVICHGVNVHPGTAKGKMVNAMNIAAQFQLMMPAQETPECTEGYEGFYHLKSAEMGVARSELGYIIRDFEREGVEARKAFMQQKVDELNERLEKGRVELVLTDSYFNMKEMVEPHQHIIELAKQAMIECDVEPMIKPIRGGTDGARLSFMGLPCPNIFTGGYNFHGIHEFITIQGMEQAVKVIVELSQRTATHYQK</sequence>
<dbReference type="GO" id="GO:0008237">
    <property type="term" value="F:metallopeptidase activity"/>
    <property type="evidence" value="ECO:0007669"/>
    <property type="project" value="UniProtKB-KW"/>
</dbReference>